<evidence type="ECO:0000313" key="2">
    <source>
        <dbReference type="Proteomes" id="UP000694865"/>
    </source>
</evidence>
<accession>A0ABM0MKD5</accession>
<feature type="compositionally biased region" description="Basic and acidic residues" evidence="1">
    <location>
        <begin position="97"/>
        <end position="106"/>
    </location>
</feature>
<name>A0ABM0MKD5_SACKO</name>
<dbReference type="InterPro" id="IPR038834">
    <property type="entry name" value="CCDC175"/>
</dbReference>
<dbReference type="PANTHER" id="PTHR35347:SF1">
    <property type="entry name" value="COILED-COIL DOMAIN-CONTAINING PROTEIN 175"/>
    <property type="match status" value="1"/>
</dbReference>
<organism evidence="2 3">
    <name type="scientific">Saccoglossus kowalevskii</name>
    <name type="common">Acorn worm</name>
    <dbReference type="NCBI Taxonomy" id="10224"/>
    <lineage>
        <taxon>Eukaryota</taxon>
        <taxon>Metazoa</taxon>
        <taxon>Hemichordata</taxon>
        <taxon>Enteropneusta</taxon>
        <taxon>Harrimaniidae</taxon>
        <taxon>Saccoglossus</taxon>
    </lineage>
</organism>
<sequence>MEEECDNIEKRILFNTAMKEALQLEVVKQRGKLEEGWREDEEMEKEFAERDKLFLDDITDLQKRTDEREQKVSDITDKLQDELFLLASFLENVASRRPPESRHGDRPNTASNAPTVFRDYLDSRRLDKSSKDNLKKVRDELKASVNETLGLVKTDGAGDCQ</sequence>
<proteinExistence type="predicted"/>
<dbReference type="Proteomes" id="UP000694865">
    <property type="component" value="Unplaced"/>
</dbReference>
<dbReference type="PANTHER" id="PTHR35347">
    <property type="entry name" value="COILED-COIL DOMAIN-CONTAINING PROTEIN 175"/>
    <property type="match status" value="1"/>
</dbReference>
<gene>
    <name evidence="3" type="primary">LOC102804671</name>
</gene>
<keyword evidence="2" id="KW-1185">Reference proteome</keyword>
<protein>
    <submittedName>
        <fullName evidence="3">Uncharacterized protein LOC102804671</fullName>
    </submittedName>
</protein>
<dbReference type="GeneID" id="102804671"/>
<dbReference type="RefSeq" id="XP_006820476.1">
    <property type="nucleotide sequence ID" value="XM_006820413.1"/>
</dbReference>
<feature type="region of interest" description="Disordered" evidence="1">
    <location>
        <begin position="95"/>
        <end position="117"/>
    </location>
</feature>
<reference evidence="3" key="1">
    <citation type="submission" date="2025-08" db="UniProtKB">
        <authorList>
            <consortium name="RefSeq"/>
        </authorList>
    </citation>
    <scope>IDENTIFICATION</scope>
    <source>
        <tissue evidence="3">Testes</tissue>
    </source>
</reference>
<evidence type="ECO:0000313" key="3">
    <source>
        <dbReference type="RefSeq" id="XP_006820476.1"/>
    </source>
</evidence>
<evidence type="ECO:0000256" key="1">
    <source>
        <dbReference type="SAM" id="MobiDB-lite"/>
    </source>
</evidence>